<evidence type="ECO:0000256" key="1">
    <source>
        <dbReference type="SAM" id="MobiDB-lite"/>
    </source>
</evidence>
<feature type="region of interest" description="Disordered" evidence="1">
    <location>
        <begin position="39"/>
        <end position="80"/>
    </location>
</feature>
<comment type="caution">
    <text evidence="2">The sequence shown here is derived from an EMBL/GenBank/DDBJ whole genome shotgun (WGS) entry which is preliminary data.</text>
</comment>
<name>A0A834P3Y9_VESPE</name>
<dbReference type="Proteomes" id="UP000600918">
    <property type="component" value="Unassembled WGS sequence"/>
</dbReference>
<feature type="compositionally biased region" description="Polar residues" evidence="1">
    <location>
        <begin position="39"/>
        <end position="53"/>
    </location>
</feature>
<organism evidence="2 3">
    <name type="scientific">Vespula pensylvanica</name>
    <name type="common">Western yellow jacket</name>
    <name type="synonym">Wasp</name>
    <dbReference type="NCBI Taxonomy" id="30213"/>
    <lineage>
        <taxon>Eukaryota</taxon>
        <taxon>Metazoa</taxon>
        <taxon>Ecdysozoa</taxon>
        <taxon>Arthropoda</taxon>
        <taxon>Hexapoda</taxon>
        <taxon>Insecta</taxon>
        <taxon>Pterygota</taxon>
        <taxon>Neoptera</taxon>
        <taxon>Endopterygota</taxon>
        <taxon>Hymenoptera</taxon>
        <taxon>Apocrita</taxon>
        <taxon>Aculeata</taxon>
        <taxon>Vespoidea</taxon>
        <taxon>Vespidae</taxon>
        <taxon>Vespinae</taxon>
        <taxon>Vespula</taxon>
    </lineage>
</organism>
<gene>
    <name evidence="2" type="ORF">H0235_006951</name>
</gene>
<keyword evidence="3" id="KW-1185">Reference proteome</keyword>
<dbReference type="AlphaFoldDB" id="A0A834P3Y9"/>
<evidence type="ECO:0000313" key="3">
    <source>
        <dbReference type="Proteomes" id="UP000600918"/>
    </source>
</evidence>
<protein>
    <submittedName>
        <fullName evidence="2">Uncharacterized protein</fullName>
    </submittedName>
</protein>
<evidence type="ECO:0000313" key="2">
    <source>
        <dbReference type="EMBL" id="KAF7427257.1"/>
    </source>
</evidence>
<accession>A0A834P3Y9</accession>
<proteinExistence type="predicted"/>
<reference evidence="2" key="1">
    <citation type="journal article" date="2020" name="G3 (Bethesda)">
        <title>High-Quality Assemblies for Three Invasive Social Wasps from the &lt;i&gt;Vespula&lt;/i&gt; Genus.</title>
        <authorList>
            <person name="Harrop T.W.R."/>
            <person name="Guhlin J."/>
            <person name="McLaughlin G.M."/>
            <person name="Permina E."/>
            <person name="Stockwell P."/>
            <person name="Gilligan J."/>
            <person name="Le Lec M.F."/>
            <person name="Gruber M.A.M."/>
            <person name="Quinn O."/>
            <person name="Lovegrove M."/>
            <person name="Duncan E.J."/>
            <person name="Remnant E.J."/>
            <person name="Van Eeckhoven J."/>
            <person name="Graham B."/>
            <person name="Knapp R.A."/>
            <person name="Langford K.W."/>
            <person name="Kronenberg Z."/>
            <person name="Press M.O."/>
            <person name="Eacker S.M."/>
            <person name="Wilson-Rankin E.E."/>
            <person name="Purcell J."/>
            <person name="Lester P.J."/>
            <person name="Dearden P.K."/>
        </authorList>
    </citation>
    <scope>NUCLEOTIDE SEQUENCE</scope>
    <source>
        <strain evidence="2">Volc-1</strain>
    </source>
</reference>
<dbReference type="EMBL" id="JACSDY010000005">
    <property type="protein sequence ID" value="KAF7427257.1"/>
    <property type="molecule type" value="Genomic_DNA"/>
</dbReference>
<sequence>MLGALIEKKVCILKLDMEKFRKYLGRSKSDRIEYISGVASSNHKSSGNPVTLSSRKRQGCFQSTKDTKPRRVSPVYVSEL</sequence>